<feature type="compositionally biased region" description="Polar residues" evidence="5">
    <location>
        <begin position="1"/>
        <end position="10"/>
    </location>
</feature>
<dbReference type="InterPro" id="IPR044946">
    <property type="entry name" value="Restrct_endonuc_typeI_TRD_sf"/>
</dbReference>
<dbReference type="CDD" id="cd17260">
    <property type="entry name" value="RMtype1_S_EcoEI-TRD1-CR1_like"/>
    <property type="match status" value="1"/>
</dbReference>
<dbReference type="GO" id="GO:0004519">
    <property type="term" value="F:endonuclease activity"/>
    <property type="evidence" value="ECO:0007669"/>
    <property type="project" value="UniProtKB-KW"/>
</dbReference>
<dbReference type="PANTHER" id="PTHR30408">
    <property type="entry name" value="TYPE-1 RESTRICTION ENZYME ECOKI SPECIFICITY PROTEIN"/>
    <property type="match status" value="1"/>
</dbReference>
<evidence type="ECO:0000313" key="7">
    <source>
        <dbReference type="EMBL" id="WEE27536.1"/>
    </source>
</evidence>
<dbReference type="Pfam" id="PF01420">
    <property type="entry name" value="Methylase_S"/>
    <property type="match status" value="2"/>
</dbReference>
<evidence type="ECO:0000259" key="6">
    <source>
        <dbReference type="Pfam" id="PF01420"/>
    </source>
</evidence>
<evidence type="ECO:0000256" key="3">
    <source>
        <dbReference type="ARBA" id="ARBA00023125"/>
    </source>
</evidence>
<dbReference type="Proteomes" id="UP001214666">
    <property type="component" value="Chromosome"/>
</dbReference>
<feature type="coiled-coil region" evidence="4">
    <location>
        <begin position="436"/>
        <end position="463"/>
    </location>
</feature>
<accession>A0AAX3P7Y7</accession>
<evidence type="ECO:0000256" key="1">
    <source>
        <dbReference type="ARBA" id="ARBA00010923"/>
    </source>
</evidence>
<dbReference type="REBASE" id="696275">
    <property type="entry name" value="S2.AhyK533ORF4240P"/>
</dbReference>
<dbReference type="RefSeq" id="WP_024945034.1">
    <property type="nucleotide sequence ID" value="NZ_CP118942.1"/>
</dbReference>
<evidence type="ECO:0000256" key="2">
    <source>
        <dbReference type="ARBA" id="ARBA00022747"/>
    </source>
</evidence>
<dbReference type="GO" id="GO:0009307">
    <property type="term" value="P:DNA restriction-modification system"/>
    <property type="evidence" value="ECO:0007669"/>
    <property type="project" value="UniProtKB-KW"/>
</dbReference>
<dbReference type="GO" id="GO:0016787">
    <property type="term" value="F:hydrolase activity"/>
    <property type="evidence" value="ECO:0007669"/>
    <property type="project" value="UniProtKB-KW"/>
</dbReference>
<dbReference type="InterPro" id="IPR052021">
    <property type="entry name" value="Type-I_RS_S_subunit"/>
</dbReference>
<keyword evidence="7" id="KW-0378">Hydrolase</keyword>
<dbReference type="AlphaFoldDB" id="A0AAX3P7Y7"/>
<keyword evidence="4" id="KW-0175">Coiled coil</keyword>
<dbReference type="CDD" id="cd17276">
    <property type="entry name" value="RMtype1_S_Sau1132ORF3780P-TRD1-CR1_like"/>
    <property type="match status" value="1"/>
</dbReference>
<dbReference type="EC" id="3.1.21.-" evidence="7"/>
<protein>
    <submittedName>
        <fullName evidence="7">Restriction endonuclease subunit S</fullName>
        <ecNumber evidence="7">3.1.21.-</ecNumber>
    </submittedName>
</protein>
<proteinExistence type="inferred from homology"/>
<evidence type="ECO:0000313" key="8">
    <source>
        <dbReference type="Proteomes" id="UP001214666"/>
    </source>
</evidence>
<keyword evidence="2" id="KW-0680">Restriction system</keyword>
<dbReference type="GO" id="GO:0003677">
    <property type="term" value="F:DNA binding"/>
    <property type="evidence" value="ECO:0007669"/>
    <property type="project" value="UniProtKB-KW"/>
</dbReference>
<gene>
    <name evidence="7" type="ORF">PY771_04250</name>
</gene>
<organism evidence="7 8">
    <name type="scientific">Aeromonas hydrophila</name>
    <dbReference type="NCBI Taxonomy" id="644"/>
    <lineage>
        <taxon>Bacteria</taxon>
        <taxon>Pseudomonadati</taxon>
        <taxon>Pseudomonadota</taxon>
        <taxon>Gammaproteobacteria</taxon>
        <taxon>Aeromonadales</taxon>
        <taxon>Aeromonadaceae</taxon>
        <taxon>Aeromonas</taxon>
    </lineage>
</organism>
<evidence type="ECO:0000256" key="5">
    <source>
        <dbReference type="SAM" id="MobiDB-lite"/>
    </source>
</evidence>
<evidence type="ECO:0000256" key="4">
    <source>
        <dbReference type="SAM" id="Coils"/>
    </source>
</evidence>
<keyword evidence="7" id="KW-0255">Endonuclease</keyword>
<dbReference type="Gene3D" id="3.90.220.20">
    <property type="entry name" value="DNA methylase specificity domains"/>
    <property type="match status" value="2"/>
</dbReference>
<reference evidence="7" key="1">
    <citation type="submission" date="2023-02" db="EMBL/GenBank/DDBJ databases">
        <title>The sequence of Aeromonas hydrophila K533.</title>
        <authorList>
            <person name="Luo X."/>
        </authorList>
    </citation>
    <scope>NUCLEOTIDE SEQUENCE</scope>
    <source>
        <strain evidence="7">K533</strain>
    </source>
</reference>
<keyword evidence="7" id="KW-0540">Nuclease</keyword>
<comment type="similarity">
    <text evidence="1">Belongs to the type-I restriction system S methylase family.</text>
</comment>
<dbReference type="PANTHER" id="PTHR30408:SF12">
    <property type="entry name" value="TYPE I RESTRICTION ENZYME MJAVIII SPECIFICITY SUBUNIT"/>
    <property type="match status" value="1"/>
</dbReference>
<dbReference type="EMBL" id="CP118942">
    <property type="protein sequence ID" value="WEE27536.1"/>
    <property type="molecule type" value="Genomic_DNA"/>
</dbReference>
<name>A0AAX3P7Y7_AERHY</name>
<dbReference type="Gene3D" id="1.10.287.1120">
    <property type="entry name" value="Bipartite methylase S protein"/>
    <property type="match status" value="1"/>
</dbReference>
<keyword evidence="3" id="KW-0238">DNA-binding</keyword>
<dbReference type="SUPFAM" id="SSF116734">
    <property type="entry name" value="DNA methylase specificity domain"/>
    <property type="match status" value="2"/>
</dbReference>
<feature type="domain" description="Type I restriction modification DNA specificity" evidence="6">
    <location>
        <begin position="54"/>
        <end position="232"/>
    </location>
</feature>
<sequence length="477" mass="52445">MTITDKPNTTGGQGGSSSQEHGAGVGIMAEQMMQETAGKAIPAGYKQTEVGVIPEDWEVSSLKDVALFGGGTTPSRSQYDLFYKDGHHPWVKTLDLNNGPIFETDEYVTDAALTNTSLRKHKAGSVLVAMYGGFNQIGRTGLLRTDAAINQALLAIIPDGSKLYSGFLLSQLNYHVDYWKLVASSSRKDPNITSTDIKNYELPLPSVKEQTAIANVLSDSDALIDALEQLIAKKQAIKSATMQQLLTGRTRLPQFALYPDCTLKGDKSSERGKIPKDWNVVRFGELFENNVQRQVLRKDELVSFVGMQDVSENGELTSQNRLPLNQIKAGLTYFERNDILVAKITPCFENGKGCHTDKLLTEIGYGSTEFHILRAKKCADSKFIYYWTIENSLRIALEAEMVGSAGHRRVPFSALQAYLIPCPTDKNEQSAIATILSDMDNELTALEQKLAKARDVKQGMMQQLLTGKIRLPLAAGA</sequence>
<feature type="domain" description="Type I restriction modification DNA specificity" evidence="6">
    <location>
        <begin position="275"/>
        <end position="450"/>
    </location>
</feature>
<feature type="region of interest" description="Disordered" evidence="5">
    <location>
        <begin position="1"/>
        <end position="22"/>
    </location>
</feature>
<dbReference type="InterPro" id="IPR000055">
    <property type="entry name" value="Restrct_endonuc_typeI_TRD"/>
</dbReference>